<dbReference type="Proteomes" id="UP001234297">
    <property type="component" value="Chromosome 10"/>
</dbReference>
<evidence type="ECO:0000313" key="1">
    <source>
        <dbReference type="EMBL" id="KAJ8622582.1"/>
    </source>
</evidence>
<accession>A0ACC2KNG6</accession>
<comment type="caution">
    <text evidence="1">The sequence shown here is derived from an EMBL/GenBank/DDBJ whole genome shotgun (WGS) entry which is preliminary data.</text>
</comment>
<reference evidence="1 2" key="1">
    <citation type="journal article" date="2022" name="Hortic Res">
        <title>A haplotype resolved chromosomal level avocado genome allows analysis of novel avocado genes.</title>
        <authorList>
            <person name="Nath O."/>
            <person name="Fletcher S.J."/>
            <person name="Hayward A."/>
            <person name="Shaw L.M."/>
            <person name="Masouleh A.K."/>
            <person name="Furtado A."/>
            <person name="Henry R.J."/>
            <person name="Mitter N."/>
        </authorList>
    </citation>
    <scope>NUCLEOTIDE SEQUENCE [LARGE SCALE GENOMIC DNA]</scope>
    <source>
        <strain evidence="2">cv. Hass</strain>
    </source>
</reference>
<protein>
    <submittedName>
        <fullName evidence="1">Uncharacterized protein</fullName>
    </submittedName>
</protein>
<sequence>MAIDQDIENGETIRQSEITEPLIQHEQNSTHDEENHEAKGSSNKGSISMVLISTAVAVCGSFEFGTCVGYSSPAQSAIRNDLGLSLSEYSVFGSILTIGAMIGAVTSGRIADYFGRKGAMNISAIFCIVGWIAICFAWGPWPLDVGRLFCGYGIGVLSYVVPVYIAEITPKNLRGGLTTVNQILICAGVSVIFIIGTVISWRVLTLVGLIPCVALLLGLIFVPESPRWLAKVGRKKEFESALRTLRGEDADISEEAAEIQDYIETLQSLPKPRIQDLFQRRYAYSLIVGIGLMVFQQFGGINGISFYATEIFVSAGFSSGKTGTIAMGCIQVPVTIMGGILMDKSGRRPLMMISASGTCLGCLLAGVSFFLKGRELLLAWDPILALTGILLFEGSFSIGMGAVPWVIMSEIFPINIKGMAGSSVTLVNWFGSWAVSYTFNFLMSWSSSGTFFLYAGVSAITILFVAKVVPETKGRTLEEIQISMNSER</sequence>
<name>A0ACC2KNG6_PERAE</name>
<keyword evidence="2" id="KW-1185">Reference proteome</keyword>
<dbReference type="EMBL" id="CM056818">
    <property type="protein sequence ID" value="KAJ8622582.1"/>
    <property type="molecule type" value="Genomic_DNA"/>
</dbReference>
<organism evidence="1 2">
    <name type="scientific">Persea americana</name>
    <name type="common">Avocado</name>
    <dbReference type="NCBI Taxonomy" id="3435"/>
    <lineage>
        <taxon>Eukaryota</taxon>
        <taxon>Viridiplantae</taxon>
        <taxon>Streptophyta</taxon>
        <taxon>Embryophyta</taxon>
        <taxon>Tracheophyta</taxon>
        <taxon>Spermatophyta</taxon>
        <taxon>Magnoliopsida</taxon>
        <taxon>Magnoliidae</taxon>
        <taxon>Laurales</taxon>
        <taxon>Lauraceae</taxon>
        <taxon>Persea</taxon>
    </lineage>
</organism>
<evidence type="ECO:0000313" key="2">
    <source>
        <dbReference type="Proteomes" id="UP001234297"/>
    </source>
</evidence>
<proteinExistence type="predicted"/>
<gene>
    <name evidence="1" type="ORF">MRB53_031111</name>
</gene>